<sequence>MTALFNLFYLYDPWFFHVVRMSVVVGMIAFALLIYRIMKKQNKQGIVVPIDSLAVLLGLILLSAVPLLINGTKDFSVIIMYVKSLILFLFGIGVYNAFYRLPNGQQRLVWDLQIGVGVQFVFGLLALFGVSFLVEFLLSTNAILPARFYGSEQEYRLYNITATAFFQLSLFYLMLFHFLLAYNAKNNNLPSVLLFLMLCIGLISGRTFLLLSVVSIAVYFKWRYVPSLVAFLLLVLGLAYFIPKNPYVGHALEPVINLLHGAGFVSSSTDTLVKNHLFIPTLKQFISGDGLYMTGQLETGRYYGNTDSGFLRQILYGGMGYMLVCFFVTFYFVRKVALNWFDGSWKFVLSAFVILTACHIKADTFAFPGIMFVMLMFLSLFGTHGKQRIFFAQNEGKYV</sequence>
<feature type="transmembrane region" description="Helical" evidence="1">
    <location>
        <begin position="47"/>
        <end position="69"/>
    </location>
</feature>
<protein>
    <submittedName>
        <fullName evidence="2">Uncharacterized protein</fullName>
    </submittedName>
</protein>
<keyword evidence="1" id="KW-0472">Membrane</keyword>
<accession>A0A1V3ICT0</accession>
<feature type="transmembrane region" description="Helical" evidence="1">
    <location>
        <begin position="157"/>
        <end position="180"/>
    </location>
</feature>
<dbReference type="AlphaFoldDB" id="A0A1V3ICT0"/>
<evidence type="ECO:0000313" key="3">
    <source>
        <dbReference type="Proteomes" id="UP000189437"/>
    </source>
</evidence>
<dbReference type="Proteomes" id="UP000189437">
    <property type="component" value="Unassembled WGS sequence"/>
</dbReference>
<gene>
    <name evidence="2" type="ORF">BKK48_01555</name>
</gene>
<keyword evidence="1" id="KW-0812">Transmembrane</keyword>
<keyword evidence="1" id="KW-1133">Transmembrane helix</keyword>
<feature type="transmembrane region" description="Helical" evidence="1">
    <location>
        <begin position="314"/>
        <end position="333"/>
    </location>
</feature>
<feature type="transmembrane region" description="Helical" evidence="1">
    <location>
        <begin position="75"/>
        <end position="98"/>
    </location>
</feature>
<organism evidence="2 3">
    <name type="scientific">Rodentibacter heidelbergensis</name>
    <dbReference type="NCBI Taxonomy" id="1908258"/>
    <lineage>
        <taxon>Bacteria</taxon>
        <taxon>Pseudomonadati</taxon>
        <taxon>Pseudomonadota</taxon>
        <taxon>Gammaproteobacteria</taxon>
        <taxon>Pasteurellales</taxon>
        <taxon>Pasteurellaceae</taxon>
        <taxon>Rodentibacter</taxon>
    </lineage>
</organism>
<comment type="caution">
    <text evidence="2">The sequence shown here is derived from an EMBL/GenBank/DDBJ whole genome shotgun (WGS) entry which is preliminary data.</text>
</comment>
<feature type="transmembrane region" description="Helical" evidence="1">
    <location>
        <begin position="14"/>
        <end position="35"/>
    </location>
</feature>
<dbReference type="RefSeq" id="WP_077426463.1">
    <property type="nucleotide sequence ID" value="NZ_MLHH01000003.1"/>
</dbReference>
<feature type="transmembrane region" description="Helical" evidence="1">
    <location>
        <begin position="192"/>
        <end position="218"/>
    </location>
</feature>
<dbReference type="STRING" id="1908258.BKK48_01555"/>
<keyword evidence="3" id="KW-1185">Reference proteome</keyword>
<reference evidence="2 3" key="1">
    <citation type="submission" date="2016-10" db="EMBL/GenBank/DDBJ databases">
        <title>Rodentibacter gen. nov. and new species.</title>
        <authorList>
            <person name="Christensen H."/>
        </authorList>
    </citation>
    <scope>NUCLEOTIDE SEQUENCE [LARGE SCALE GENOMIC DNA]</scope>
    <source>
        <strain evidence="2 3">Ac69</strain>
    </source>
</reference>
<name>A0A1V3ICT0_9PAST</name>
<feature type="transmembrane region" description="Helical" evidence="1">
    <location>
        <begin position="224"/>
        <end position="242"/>
    </location>
</feature>
<dbReference type="OrthoDB" id="5688157at2"/>
<proteinExistence type="predicted"/>
<evidence type="ECO:0000256" key="1">
    <source>
        <dbReference type="SAM" id="Phobius"/>
    </source>
</evidence>
<dbReference type="EMBL" id="MLHH01000003">
    <property type="protein sequence ID" value="OOF37640.1"/>
    <property type="molecule type" value="Genomic_DNA"/>
</dbReference>
<feature type="transmembrane region" description="Helical" evidence="1">
    <location>
        <begin position="110"/>
        <end position="137"/>
    </location>
</feature>
<evidence type="ECO:0000313" key="2">
    <source>
        <dbReference type="EMBL" id="OOF37640.1"/>
    </source>
</evidence>
<feature type="transmembrane region" description="Helical" evidence="1">
    <location>
        <begin position="345"/>
        <end position="378"/>
    </location>
</feature>